<evidence type="ECO:0000313" key="3">
    <source>
        <dbReference type="Proteomes" id="UP001157069"/>
    </source>
</evidence>
<proteinExistence type="predicted"/>
<evidence type="ECO:0000256" key="1">
    <source>
        <dbReference type="SAM" id="MobiDB-lite"/>
    </source>
</evidence>
<dbReference type="Proteomes" id="UP001157069">
    <property type="component" value="Unassembled WGS sequence"/>
</dbReference>
<gene>
    <name evidence="2" type="ORF">GCM10025869_14930</name>
</gene>
<accession>A0ABQ6JV31</accession>
<sequence length="109" mass="11433">MLVAQEVDRAHRQPGVHAEEGVDASVAAGELHRDEAVLQGREAGAVVPRDHAADDAEPCHRGDELLGEAGGLPRVVDDRQHLVLDEAAHALDEGAIGVGEALLETVGIR</sequence>
<keyword evidence="3" id="KW-1185">Reference proteome</keyword>
<comment type="caution">
    <text evidence="2">The sequence shown here is derived from an EMBL/GenBank/DDBJ whole genome shotgun (WGS) entry which is preliminary data.</text>
</comment>
<feature type="region of interest" description="Disordered" evidence="1">
    <location>
        <begin position="1"/>
        <end position="22"/>
    </location>
</feature>
<evidence type="ECO:0000313" key="2">
    <source>
        <dbReference type="EMBL" id="GMA90964.1"/>
    </source>
</evidence>
<name>A0ABQ6JV31_9MICO</name>
<feature type="compositionally biased region" description="Basic and acidic residues" evidence="1">
    <location>
        <begin position="1"/>
        <end position="11"/>
    </location>
</feature>
<protein>
    <submittedName>
        <fullName evidence="2">Uncharacterized protein</fullName>
    </submittedName>
</protein>
<organism evidence="2 3">
    <name type="scientific">Homoserinibacter gongjuensis</name>
    <dbReference type="NCBI Taxonomy" id="1162968"/>
    <lineage>
        <taxon>Bacteria</taxon>
        <taxon>Bacillati</taxon>
        <taxon>Actinomycetota</taxon>
        <taxon>Actinomycetes</taxon>
        <taxon>Micrococcales</taxon>
        <taxon>Microbacteriaceae</taxon>
        <taxon>Homoserinibacter</taxon>
    </lineage>
</organism>
<dbReference type="EMBL" id="BSVA01000001">
    <property type="protein sequence ID" value="GMA90964.1"/>
    <property type="molecule type" value="Genomic_DNA"/>
</dbReference>
<reference evidence="3" key="1">
    <citation type="journal article" date="2019" name="Int. J. Syst. Evol. Microbiol.">
        <title>The Global Catalogue of Microorganisms (GCM) 10K type strain sequencing project: providing services to taxonomists for standard genome sequencing and annotation.</title>
        <authorList>
            <consortium name="The Broad Institute Genomics Platform"/>
            <consortium name="The Broad Institute Genome Sequencing Center for Infectious Disease"/>
            <person name="Wu L."/>
            <person name="Ma J."/>
        </authorList>
    </citation>
    <scope>NUCLEOTIDE SEQUENCE [LARGE SCALE GENOMIC DNA]</scope>
    <source>
        <strain evidence="3">NBRC 108755</strain>
    </source>
</reference>